<dbReference type="EnsemblMetazoa" id="GBRI039100-RA">
    <property type="protein sequence ID" value="GBRI039100-PA"/>
    <property type="gene ID" value="GBRI039100"/>
</dbReference>
<accession>A0A1A9WZX1</accession>
<protein>
    <submittedName>
        <fullName evidence="2">Uncharacterized protein</fullName>
    </submittedName>
</protein>
<dbReference type="AlphaFoldDB" id="A0A1A9WZX1"/>
<proteinExistence type="predicted"/>
<feature type="compositionally biased region" description="Basic residues" evidence="1">
    <location>
        <begin position="152"/>
        <end position="164"/>
    </location>
</feature>
<evidence type="ECO:0000256" key="1">
    <source>
        <dbReference type="SAM" id="MobiDB-lite"/>
    </source>
</evidence>
<feature type="region of interest" description="Disordered" evidence="1">
    <location>
        <begin position="115"/>
        <end position="164"/>
    </location>
</feature>
<dbReference type="Proteomes" id="UP000091820">
    <property type="component" value="Unassembled WGS sequence"/>
</dbReference>
<evidence type="ECO:0000313" key="2">
    <source>
        <dbReference type="EnsemblMetazoa" id="GBRI039100-PA"/>
    </source>
</evidence>
<name>A0A1A9WZX1_9MUSC</name>
<sequence length="164" mass="19398">MLINKLNIYLSRICHLYQIYFRKFKRFLLYFFKLFLLATKNFKKILFIHEKMDGKEHVSETQRTAIPNIGKQNTRRNLMSVMQTIFGVSNDLEADGVGHEEVFCALSEAKRLQKLEEKKEHPKESDNSEIHPDEGQEMLTKGALRRQSIRDHRAKRKQQSAKMN</sequence>
<organism evidence="2 3">
    <name type="scientific">Glossina brevipalpis</name>
    <dbReference type="NCBI Taxonomy" id="37001"/>
    <lineage>
        <taxon>Eukaryota</taxon>
        <taxon>Metazoa</taxon>
        <taxon>Ecdysozoa</taxon>
        <taxon>Arthropoda</taxon>
        <taxon>Hexapoda</taxon>
        <taxon>Insecta</taxon>
        <taxon>Pterygota</taxon>
        <taxon>Neoptera</taxon>
        <taxon>Endopterygota</taxon>
        <taxon>Diptera</taxon>
        <taxon>Brachycera</taxon>
        <taxon>Muscomorpha</taxon>
        <taxon>Hippoboscoidea</taxon>
        <taxon>Glossinidae</taxon>
        <taxon>Glossina</taxon>
    </lineage>
</organism>
<feature type="compositionally biased region" description="Basic and acidic residues" evidence="1">
    <location>
        <begin position="115"/>
        <end position="134"/>
    </location>
</feature>
<dbReference type="VEuPathDB" id="VectorBase:GBRI039100"/>
<evidence type="ECO:0000313" key="3">
    <source>
        <dbReference type="Proteomes" id="UP000091820"/>
    </source>
</evidence>
<reference evidence="2" key="2">
    <citation type="submission" date="2020-05" db="UniProtKB">
        <authorList>
            <consortium name="EnsemblMetazoa"/>
        </authorList>
    </citation>
    <scope>IDENTIFICATION</scope>
    <source>
        <strain evidence="2">IAEA</strain>
    </source>
</reference>
<keyword evidence="3" id="KW-1185">Reference proteome</keyword>
<reference evidence="3" key="1">
    <citation type="submission" date="2014-03" db="EMBL/GenBank/DDBJ databases">
        <authorList>
            <person name="Aksoy S."/>
            <person name="Warren W."/>
            <person name="Wilson R.K."/>
        </authorList>
    </citation>
    <scope>NUCLEOTIDE SEQUENCE [LARGE SCALE GENOMIC DNA]</scope>
    <source>
        <strain evidence="3">IAEA</strain>
    </source>
</reference>